<dbReference type="SUPFAM" id="SSF56112">
    <property type="entry name" value="Protein kinase-like (PK-like)"/>
    <property type="match status" value="1"/>
</dbReference>
<sequence>MTDPTTPWPPLRLDDLAREAVRAALGPGARVDEVAVLQSTPESAVLRLAVHGAAGPLVLKLAATSAGPALDLGRTAAVMRRAAAAGVPVPAVLAADASGRLDGVQHLLQEHVPGRPWREVRPLLDDAAVRAVHAAVAAVLAALSTVRPAGFGELDGDGEVRPVPLAEALRRRVALRTRRPAARALAERLVAEHPDRLGAGPPVLSHDDLHHQNVLVDPASARLVAVLDWDKAWAGPAASDRARVRFWDDMTGPGPETDPEPAGDDDVHRLHQLLWCLEHAFPTARHRADTARLLRSFDLPVPADLG</sequence>
<dbReference type="RefSeq" id="WP_091411953.1">
    <property type="nucleotide sequence ID" value="NZ_LT629749.1"/>
</dbReference>
<keyword evidence="3" id="KW-1185">Reference proteome</keyword>
<dbReference type="PANTHER" id="PTHR21310">
    <property type="entry name" value="AMINOGLYCOSIDE PHOSPHOTRANSFERASE-RELATED-RELATED"/>
    <property type="match status" value="1"/>
</dbReference>
<dbReference type="InterPro" id="IPR051678">
    <property type="entry name" value="AGP_Transferase"/>
</dbReference>
<accession>A0A1H1S1B9</accession>
<dbReference type="Pfam" id="PF01636">
    <property type="entry name" value="APH"/>
    <property type="match status" value="1"/>
</dbReference>
<evidence type="ECO:0000313" key="3">
    <source>
        <dbReference type="Proteomes" id="UP000199092"/>
    </source>
</evidence>
<dbReference type="InterPro" id="IPR011009">
    <property type="entry name" value="Kinase-like_dom_sf"/>
</dbReference>
<reference evidence="2 3" key="1">
    <citation type="submission" date="2016-10" db="EMBL/GenBank/DDBJ databases">
        <authorList>
            <person name="de Groot N.N."/>
        </authorList>
    </citation>
    <scope>NUCLEOTIDE SEQUENCE [LARGE SCALE GENOMIC DNA]</scope>
    <source>
        <strain evidence="2 3">DSM 21741</strain>
    </source>
</reference>
<dbReference type="AlphaFoldDB" id="A0A1H1S1B9"/>
<organism evidence="2 3">
    <name type="scientific">Friedmanniella luteola</name>
    <dbReference type="NCBI Taxonomy" id="546871"/>
    <lineage>
        <taxon>Bacteria</taxon>
        <taxon>Bacillati</taxon>
        <taxon>Actinomycetota</taxon>
        <taxon>Actinomycetes</taxon>
        <taxon>Propionibacteriales</taxon>
        <taxon>Nocardioidaceae</taxon>
        <taxon>Friedmanniella</taxon>
    </lineage>
</organism>
<dbReference type="GO" id="GO:0016301">
    <property type="term" value="F:kinase activity"/>
    <property type="evidence" value="ECO:0007669"/>
    <property type="project" value="UniProtKB-KW"/>
</dbReference>
<dbReference type="Proteomes" id="UP000199092">
    <property type="component" value="Chromosome I"/>
</dbReference>
<proteinExistence type="predicted"/>
<keyword evidence="2" id="KW-0808">Transferase</keyword>
<protein>
    <submittedName>
        <fullName evidence="2">Ser/Thr protein kinase RdoA involved in Cpx stress response, MazF antagonist</fullName>
    </submittedName>
</protein>
<dbReference type="Gene3D" id="3.90.1200.10">
    <property type="match status" value="1"/>
</dbReference>
<dbReference type="EMBL" id="LT629749">
    <property type="protein sequence ID" value="SDS41009.1"/>
    <property type="molecule type" value="Genomic_DNA"/>
</dbReference>
<gene>
    <name evidence="2" type="ORF">SAMN04488543_1680</name>
</gene>
<dbReference type="STRING" id="546871.SAMN04488543_1680"/>
<dbReference type="InterPro" id="IPR002575">
    <property type="entry name" value="Aminoglycoside_PTrfase"/>
</dbReference>
<evidence type="ECO:0000313" key="2">
    <source>
        <dbReference type="EMBL" id="SDS41009.1"/>
    </source>
</evidence>
<name>A0A1H1S1B9_9ACTN</name>
<dbReference type="OrthoDB" id="9797603at2"/>
<evidence type="ECO:0000259" key="1">
    <source>
        <dbReference type="Pfam" id="PF01636"/>
    </source>
</evidence>
<feature type="domain" description="Aminoglycoside phosphotransferase" evidence="1">
    <location>
        <begin position="50"/>
        <end position="248"/>
    </location>
</feature>
<keyword evidence="2" id="KW-0418">Kinase</keyword>